<dbReference type="GO" id="GO:0051539">
    <property type="term" value="F:4 iron, 4 sulfur cluster binding"/>
    <property type="evidence" value="ECO:0007669"/>
    <property type="project" value="UniProtKB-KW"/>
</dbReference>
<dbReference type="CDD" id="cd00056">
    <property type="entry name" value="ENDO3c"/>
    <property type="match status" value="1"/>
</dbReference>
<comment type="similarity">
    <text evidence="4">Belongs to the Nth/MutY family.</text>
</comment>
<dbReference type="InterPro" id="IPR044298">
    <property type="entry name" value="MIG/MutY"/>
</dbReference>
<dbReference type="InterPro" id="IPR011257">
    <property type="entry name" value="DNA_glycosylase"/>
</dbReference>
<dbReference type="InterPro" id="IPR003651">
    <property type="entry name" value="Endonuclease3_FeS-loop_motif"/>
</dbReference>
<keyword evidence="12" id="KW-0411">Iron-sulfur</keyword>
<dbReference type="SMART" id="SM00478">
    <property type="entry name" value="ENDO3c"/>
    <property type="match status" value="1"/>
</dbReference>
<comment type="catalytic activity">
    <reaction evidence="1">
        <text>Hydrolyzes free adenine bases from 7,8-dihydro-8-oxoguanine:adenine mismatched double-stranded DNA, leaving an apurinic site.</text>
        <dbReference type="EC" id="3.2.2.31"/>
    </reaction>
</comment>
<dbReference type="FunFam" id="1.10.340.30:FF:000002">
    <property type="entry name" value="Adenine DNA glycosylase"/>
    <property type="match status" value="1"/>
</dbReference>
<dbReference type="SUPFAM" id="SSF55811">
    <property type="entry name" value="Nudix"/>
    <property type="match status" value="1"/>
</dbReference>
<evidence type="ECO:0000256" key="13">
    <source>
        <dbReference type="ARBA" id="ARBA00023204"/>
    </source>
</evidence>
<dbReference type="AlphaFoldDB" id="A0A7G8BHJ6"/>
<comment type="cofactor">
    <cofactor evidence="2">
        <name>[4Fe-4S] cluster</name>
        <dbReference type="ChEBI" id="CHEBI:49883"/>
    </cofactor>
</comment>
<dbReference type="EMBL" id="CP060394">
    <property type="protein sequence ID" value="QNI32016.1"/>
    <property type="molecule type" value="Genomic_DNA"/>
</dbReference>
<evidence type="ECO:0000256" key="12">
    <source>
        <dbReference type="ARBA" id="ARBA00023014"/>
    </source>
</evidence>
<dbReference type="KEGG" id="adin:H7849_23885"/>
<dbReference type="InterPro" id="IPR003265">
    <property type="entry name" value="HhH-GPD_domain"/>
</dbReference>
<keyword evidence="13" id="KW-0234">DNA repair</keyword>
<gene>
    <name evidence="16" type="ORF">H7849_23885</name>
</gene>
<evidence type="ECO:0000256" key="7">
    <source>
        <dbReference type="ARBA" id="ARBA00022485"/>
    </source>
</evidence>
<dbReference type="EC" id="3.2.2.31" evidence="5"/>
<keyword evidence="9" id="KW-0227">DNA damage</keyword>
<keyword evidence="11" id="KW-0408">Iron</keyword>
<evidence type="ECO:0000256" key="6">
    <source>
        <dbReference type="ARBA" id="ARBA00022023"/>
    </source>
</evidence>
<evidence type="ECO:0000256" key="14">
    <source>
        <dbReference type="ARBA" id="ARBA00023295"/>
    </source>
</evidence>
<dbReference type="InterPro" id="IPR015797">
    <property type="entry name" value="NUDIX_hydrolase-like_dom_sf"/>
</dbReference>
<dbReference type="PANTHER" id="PTHR42944:SF1">
    <property type="entry name" value="ADENINE DNA GLYCOSYLASE"/>
    <property type="match status" value="1"/>
</dbReference>
<sequence>MKTPAELHQFRRLLLDWFDAHARDLPWRRTDDPYAIWVSEIMLQQTRVNAVLDHYARFLSRFPTIAALAMAEEPEVLAVWSGLGYYRRARMLHKAAKAVVNDLGGKLPETADLLRRLPGIGEYTKAAIASIAFSEPIAAVDGNVERVVMRLTGSEATNGSQDRAVRETAQALLDQNRPGDFNQAMMELGATLCLPKNPLCLECPVQGLCRTRGEHPTVKRPKMRSKAIYFAFIERKKRKNSSEILLEQRPHDASLMAGMWELPHLDPTKADPNRLLLSLRHSITTTNYQVSILRFAPEEEASLPEHNARKWIKADEVQQLPLTGLARKALKRLHLLPGNTSTILPVKAPAATRGLLFPNNSVAE</sequence>
<dbReference type="GO" id="GO:0006298">
    <property type="term" value="P:mismatch repair"/>
    <property type="evidence" value="ECO:0007669"/>
    <property type="project" value="TreeGrafter"/>
</dbReference>
<dbReference type="SUPFAM" id="SSF48150">
    <property type="entry name" value="DNA-glycosylase"/>
    <property type="match status" value="1"/>
</dbReference>
<keyword evidence="14" id="KW-0326">Glycosidase</keyword>
<dbReference type="Pfam" id="PF10576">
    <property type="entry name" value="EndIII_4Fe-2S"/>
    <property type="match status" value="1"/>
</dbReference>
<evidence type="ECO:0000313" key="16">
    <source>
        <dbReference type="EMBL" id="QNI32016.1"/>
    </source>
</evidence>
<dbReference type="GO" id="GO:0034039">
    <property type="term" value="F:8-oxo-7,8-dihydroguanine DNA N-glycosylase activity"/>
    <property type="evidence" value="ECO:0007669"/>
    <property type="project" value="TreeGrafter"/>
</dbReference>
<evidence type="ECO:0000259" key="15">
    <source>
        <dbReference type="SMART" id="SM00478"/>
    </source>
</evidence>
<name>A0A7G8BHJ6_9BACT</name>
<keyword evidence="7" id="KW-0004">4Fe-4S</keyword>
<keyword evidence="8" id="KW-0479">Metal-binding</keyword>
<dbReference type="Gene3D" id="1.10.1670.10">
    <property type="entry name" value="Helix-hairpin-Helix base-excision DNA repair enzymes (C-terminal)"/>
    <property type="match status" value="1"/>
</dbReference>
<dbReference type="Pfam" id="PF00730">
    <property type="entry name" value="HhH-GPD"/>
    <property type="match status" value="1"/>
</dbReference>
<dbReference type="Gene3D" id="3.90.79.10">
    <property type="entry name" value="Nucleoside Triphosphate Pyrophosphohydrolase"/>
    <property type="match status" value="1"/>
</dbReference>
<dbReference type="PROSITE" id="PS00764">
    <property type="entry name" value="ENDONUCLEASE_III_1"/>
    <property type="match status" value="1"/>
</dbReference>
<evidence type="ECO:0000256" key="5">
    <source>
        <dbReference type="ARBA" id="ARBA00012045"/>
    </source>
</evidence>
<dbReference type="PANTHER" id="PTHR42944">
    <property type="entry name" value="ADENINE DNA GLYCOSYLASE"/>
    <property type="match status" value="1"/>
</dbReference>
<evidence type="ECO:0000256" key="2">
    <source>
        <dbReference type="ARBA" id="ARBA00001966"/>
    </source>
</evidence>
<dbReference type="GO" id="GO:0006284">
    <property type="term" value="P:base-excision repair"/>
    <property type="evidence" value="ECO:0007669"/>
    <property type="project" value="InterPro"/>
</dbReference>
<evidence type="ECO:0000313" key="17">
    <source>
        <dbReference type="Proteomes" id="UP000515312"/>
    </source>
</evidence>
<dbReference type="GO" id="GO:0046872">
    <property type="term" value="F:metal ion binding"/>
    <property type="evidence" value="ECO:0007669"/>
    <property type="project" value="UniProtKB-KW"/>
</dbReference>
<dbReference type="RefSeq" id="WP_186742973.1">
    <property type="nucleotide sequence ID" value="NZ_CP060394.1"/>
</dbReference>
<evidence type="ECO:0000256" key="8">
    <source>
        <dbReference type="ARBA" id="ARBA00022723"/>
    </source>
</evidence>
<keyword evidence="17" id="KW-1185">Reference proteome</keyword>
<accession>A0A7G8BHJ6</accession>
<feature type="domain" description="HhH-GPD" evidence="15">
    <location>
        <begin position="42"/>
        <end position="191"/>
    </location>
</feature>
<dbReference type="Proteomes" id="UP000515312">
    <property type="component" value="Chromosome"/>
</dbReference>
<dbReference type="InterPro" id="IPR023170">
    <property type="entry name" value="HhH_base_excis_C"/>
</dbReference>
<proteinExistence type="inferred from homology"/>
<evidence type="ECO:0000256" key="9">
    <source>
        <dbReference type="ARBA" id="ARBA00022763"/>
    </source>
</evidence>
<evidence type="ECO:0000256" key="1">
    <source>
        <dbReference type="ARBA" id="ARBA00000843"/>
    </source>
</evidence>
<evidence type="ECO:0000256" key="4">
    <source>
        <dbReference type="ARBA" id="ARBA00008343"/>
    </source>
</evidence>
<keyword evidence="10" id="KW-0378">Hydrolase</keyword>
<dbReference type="GO" id="GO:0032357">
    <property type="term" value="F:oxidized purine DNA binding"/>
    <property type="evidence" value="ECO:0007669"/>
    <property type="project" value="TreeGrafter"/>
</dbReference>
<evidence type="ECO:0000256" key="3">
    <source>
        <dbReference type="ARBA" id="ARBA00002933"/>
    </source>
</evidence>
<dbReference type="Gene3D" id="1.10.340.30">
    <property type="entry name" value="Hypothetical protein, domain 2"/>
    <property type="match status" value="1"/>
</dbReference>
<dbReference type="GO" id="GO:0000701">
    <property type="term" value="F:purine-specific mismatch base pair DNA N-glycosylase activity"/>
    <property type="evidence" value="ECO:0007669"/>
    <property type="project" value="UniProtKB-EC"/>
</dbReference>
<dbReference type="InterPro" id="IPR004035">
    <property type="entry name" value="Endouclease-III_FeS-bd_BS"/>
</dbReference>
<evidence type="ECO:0000256" key="11">
    <source>
        <dbReference type="ARBA" id="ARBA00023004"/>
    </source>
</evidence>
<comment type="function">
    <text evidence="3">Adenine glycosylase active on G-A mispairs. MutY also corrects error-prone DNA synthesis past GO lesions which are due to the oxidatively damaged form of guanine: 7,8-dihydro-8-oxoguanine (8-oxo-dGTP).</text>
</comment>
<dbReference type="GO" id="GO:0035485">
    <property type="term" value="F:adenine/guanine mispair binding"/>
    <property type="evidence" value="ECO:0007669"/>
    <property type="project" value="TreeGrafter"/>
</dbReference>
<organism evidence="16 17">
    <name type="scientific">Alloacidobacterium dinghuense</name>
    <dbReference type="NCBI Taxonomy" id="2763107"/>
    <lineage>
        <taxon>Bacteria</taxon>
        <taxon>Pseudomonadati</taxon>
        <taxon>Acidobacteriota</taxon>
        <taxon>Terriglobia</taxon>
        <taxon>Terriglobales</taxon>
        <taxon>Acidobacteriaceae</taxon>
        <taxon>Alloacidobacterium</taxon>
    </lineage>
</organism>
<evidence type="ECO:0000256" key="10">
    <source>
        <dbReference type="ARBA" id="ARBA00022801"/>
    </source>
</evidence>
<protein>
    <recommendedName>
        <fullName evidence="6">Adenine DNA glycosylase</fullName>
        <ecNumber evidence="5">3.2.2.31</ecNumber>
    </recommendedName>
</protein>
<reference evidence="16 17" key="1">
    <citation type="submission" date="2020-08" db="EMBL/GenBank/DDBJ databases">
        <title>Edaphobacter telluris sp. nov. and Acidobacterium dinghuensis sp. nov., two acidobacteria isolated from forest soil.</title>
        <authorList>
            <person name="Fu J."/>
            <person name="Qiu L."/>
        </authorList>
    </citation>
    <scope>NUCLEOTIDE SEQUENCE [LARGE SCALE GENOMIC DNA]</scope>
    <source>
        <strain evidence="16">4Y35</strain>
    </source>
</reference>